<keyword evidence="1 4" id="KW-0808">Transferase</keyword>
<comment type="similarity">
    <text evidence="4">Belongs to the Cob(I)alamin adenosyltransferase family.</text>
</comment>
<evidence type="ECO:0000259" key="5">
    <source>
        <dbReference type="Pfam" id="PF01923"/>
    </source>
</evidence>
<organism evidence="6 7">
    <name type="scientific">Glaciecola siphonariae</name>
    <dbReference type="NCBI Taxonomy" id="521012"/>
    <lineage>
        <taxon>Bacteria</taxon>
        <taxon>Pseudomonadati</taxon>
        <taxon>Pseudomonadota</taxon>
        <taxon>Gammaproteobacteria</taxon>
        <taxon>Alteromonadales</taxon>
        <taxon>Alteromonadaceae</taxon>
        <taxon>Glaciecola</taxon>
    </lineage>
</organism>
<feature type="domain" description="Cobalamin adenosyltransferase-like" evidence="5">
    <location>
        <begin position="3"/>
        <end position="173"/>
    </location>
</feature>
<dbReference type="Proteomes" id="UP001595897">
    <property type="component" value="Unassembled WGS sequence"/>
</dbReference>
<reference evidence="7" key="1">
    <citation type="journal article" date="2019" name="Int. J. Syst. Evol. Microbiol.">
        <title>The Global Catalogue of Microorganisms (GCM) 10K type strain sequencing project: providing services to taxonomists for standard genome sequencing and annotation.</title>
        <authorList>
            <consortium name="The Broad Institute Genomics Platform"/>
            <consortium name="The Broad Institute Genome Sequencing Center for Infectious Disease"/>
            <person name="Wu L."/>
            <person name="Ma J."/>
        </authorList>
    </citation>
    <scope>NUCLEOTIDE SEQUENCE [LARGE SCALE GENOMIC DNA]</scope>
    <source>
        <strain evidence="7">KACC 12507</strain>
    </source>
</reference>
<dbReference type="InterPro" id="IPR016030">
    <property type="entry name" value="CblAdoTrfase-like"/>
</dbReference>
<keyword evidence="7" id="KW-1185">Reference proteome</keyword>
<protein>
    <recommendedName>
        <fullName evidence="4">Corrinoid adenosyltransferase</fullName>
        <ecNumber evidence="4">2.5.1.17</ecNumber>
    </recommendedName>
    <alternativeName>
        <fullName evidence="4">Cob(II)alamin adenosyltransferase</fullName>
    </alternativeName>
    <alternativeName>
        <fullName evidence="4">Cob(II)yrinic acid a,c-diamide adenosyltransferase</fullName>
    </alternativeName>
    <alternativeName>
        <fullName evidence="4">Cobinamide/cobalamin adenosyltransferase</fullName>
    </alternativeName>
</protein>
<dbReference type="InterPro" id="IPR036451">
    <property type="entry name" value="CblAdoTrfase-like_sf"/>
</dbReference>
<dbReference type="RefSeq" id="WP_382406268.1">
    <property type="nucleotide sequence ID" value="NZ_JBHSGU010000002.1"/>
</dbReference>
<dbReference type="SUPFAM" id="SSF89028">
    <property type="entry name" value="Cobalamin adenosyltransferase-like"/>
    <property type="match status" value="1"/>
</dbReference>
<sequence>MKIYTKQGDAGQTQVYAKEVIRLDKDDAILQCYGTLDELNAWIGLVAAQVNETVTNNTNNNSPALAPFCAELQLIQQHIFSIGFAISDQANLSADMVEQLEASIDNMQQQLRPQTKFILPGGSITASHVHVARTVARRAERCIVSLSKVHDTQPLALAFINRLSDYLFVFARLVNHLSDIPDVEV</sequence>
<evidence type="ECO:0000256" key="1">
    <source>
        <dbReference type="ARBA" id="ARBA00022679"/>
    </source>
</evidence>
<keyword evidence="2 4" id="KW-0547">Nucleotide-binding</keyword>
<dbReference type="EC" id="2.5.1.17" evidence="4"/>
<name>A0ABV9LUK3_9ALTE</name>
<dbReference type="PANTHER" id="PTHR12213">
    <property type="entry name" value="CORRINOID ADENOSYLTRANSFERASE"/>
    <property type="match status" value="1"/>
</dbReference>
<comment type="catalytic activity">
    <reaction evidence="4">
        <text>2 cob(II)yrinate a,c diamide + reduced [electron-transfer flavoprotein] + 2 ATP = 2 adenosylcob(III)yrinate a,c-diamide + 2 triphosphate + oxidized [electron-transfer flavoprotein] + 3 H(+)</text>
        <dbReference type="Rhea" id="RHEA:11528"/>
        <dbReference type="Rhea" id="RHEA-COMP:10685"/>
        <dbReference type="Rhea" id="RHEA-COMP:10686"/>
        <dbReference type="ChEBI" id="CHEBI:15378"/>
        <dbReference type="ChEBI" id="CHEBI:18036"/>
        <dbReference type="ChEBI" id="CHEBI:30616"/>
        <dbReference type="ChEBI" id="CHEBI:57692"/>
        <dbReference type="ChEBI" id="CHEBI:58307"/>
        <dbReference type="ChEBI" id="CHEBI:58503"/>
        <dbReference type="ChEBI" id="CHEBI:58537"/>
        <dbReference type="EC" id="2.5.1.17"/>
    </reaction>
</comment>
<comment type="caution">
    <text evidence="6">The sequence shown here is derived from an EMBL/GenBank/DDBJ whole genome shotgun (WGS) entry which is preliminary data.</text>
</comment>
<dbReference type="NCBIfam" id="TIGR00636">
    <property type="entry name" value="PduO_Nterm"/>
    <property type="match status" value="1"/>
</dbReference>
<comment type="pathway">
    <text evidence="4">Cofactor biosynthesis; adenosylcobalamin biosynthesis; adenosylcobalamin from cob(II)yrinate a,c-diamide: step 2/7.</text>
</comment>
<evidence type="ECO:0000313" key="6">
    <source>
        <dbReference type="EMBL" id="MFC4699526.1"/>
    </source>
</evidence>
<dbReference type="EMBL" id="JBHSGU010000002">
    <property type="protein sequence ID" value="MFC4699526.1"/>
    <property type="molecule type" value="Genomic_DNA"/>
</dbReference>
<evidence type="ECO:0000256" key="2">
    <source>
        <dbReference type="ARBA" id="ARBA00022741"/>
    </source>
</evidence>
<evidence type="ECO:0000256" key="4">
    <source>
        <dbReference type="RuleBase" id="RU366026"/>
    </source>
</evidence>
<accession>A0ABV9LUK3</accession>
<dbReference type="PANTHER" id="PTHR12213:SF0">
    <property type="entry name" value="CORRINOID ADENOSYLTRANSFERASE MMAB"/>
    <property type="match status" value="1"/>
</dbReference>
<proteinExistence type="inferred from homology"/>
<dbReference type="InterPro" id="IPR029499">
    <property type="entry name" value="PduO-typ"/>
</dbReference>
<evidence type="ECO:0000256" key="3">
    <source>
        <dbReference type="ARBA" id="ARBA00022840"/>
    </source>
</evidence>
<dbReference type="GO" id="GO:0008817">
    <property type="term" value="F:corrinoid adenosyltransferase activity"/>
    <property type="evidence" value="ECO:0007669"/>
    <property type="project" value="UniProtKB-EC"/>
</dbReference>
<dbReference type="Gene3D" id="1.20.1200.10">
    <property type="entry name" value="Cobalamin adenosyltransferase-like"/>
    <property type="match status" value="1"/>
</dbReference>
<dbReference type="Pfam" id="PF01923">
    <property type="entry name" value="Cob_adeno_trans"/>
    <property type="match status" value="1"/>
</dbReference>
<comment type="catalytic activity">
    <reaction evidence="4">
        <text>2 cob(II)alamin + reduced [electron-transfer flavoprotein] + 2 ATP = 2 adenosylcob(III)alamin + 2 triphosphate + oxidized [electron-transfer flavoprotein] + 3 H(+)</text>
        <dbReference type="Rhea" id="RHEA:28671"/>
        <dbReference type="Rhea" id="RHEA-COMP:10685"/>
        <dbReference type="Rhea" id="RHEA-COMP:10686"/>
        <dbReference type="ChEBI" id="CHEBI:15378"/>
        <dbReference type="ChEBI" id="CHEBI:16304"/>
        <dbReference type="ChEBI" id="CHEBI:18036"/>
        <dbReference type="ChEBI" id="CHEBI:18408"/>
        <dbReference type="ChEBI" id="CHEBI:30616"/>
        <dbReference type="ChEBI" id="CHEBI:57692"/>
        <dbReference type="ChEBI" id="CHEBI:58307"/>
        <dbReference type="EC" id="2.5.1.17"/>
    </reaction>
</comment>
<keyword evidence="3 4" id="KW-0067">ATP-binding</keyword>
<keyword evidence="4" id="KW-0169">Cobalamin biosynthesis</keyword>
<gene>
    <name evidence="6" type="ORF">ACFO4O_05070</name>
</gene>
<evidence type="ECO:0000313" key="7">
    <source>
        <dbReference type="Proteomes" id="UP001595897"/>
    </source>
</evidence>